<feature type="region of interest" description="Disordered" evidence="6">
    <location>
        <begin position="204"/>
        <end position="244"/>
    </location>
</feature>
<feature type="region of interest" description="Disordered" evidence="6">
    <location>
        <begin position="390"/>
        <end position="432"/>
    </location>
</feature>
<organism evidence="8 9">
    <name type="scientific">Macrostomum lignano</name>
    <dbReference type="NCBI Taxonomy" id="282301"/>
    <lineage>
        <taxon>Eukaryota</taxon>
        <taxon>Metazoa</taxon>
        <taxon>Spiralia</taxon>
        <taxon>Lophotrochozoa</taxon>
        <taxon>Platyhelminthes</taxon>
        <taxon>Rhabditophora</taxon>
        <taxon>Macrostomorpha</taxon>
        <taxon>Macrostomida</taxon>
        <taxon>Macrostomidae</taxon>
        <taxon>Macrostomum</taxon>
    </lineage>
</organism>
<dbReference type="SUPFAM" id="SSF48464">
    <property type="entry name" value="ENTH/VHS domain"/>
    <property type="match status" value="1"/>
</dbReference>
<feature type="domain" description="ENTH" evidence="7">
    <location>
        <begin position="1"/>
        <end position="115"/>
    </location>
</feature>
<evidence type="ECO:0000256" key="5">
    <source>
        <dbReference type="ARBA" id="ARBA00023121"/>
    </source>
</evidence>
<keyword evidence="8" id="KW-1185">Reference proteome</keyword>
<accession>A0A1I8F5T9</accession>
<keyword evidence="3" id="KW-0963">Cytoplasm</keyword>
<dbReference type="Pfam" id="PF01417">
    <property type="entry name" value="ENTH"/>
    <property type="match status" value="1"/>
</dbReference>
<dbReference type="PANTHER" id="PTHR12276">
    <property type="entry name" value="EPSIN/ENT-RELATED"/>
    <property type="match status" value="1"/>
</dbReference>
<dbReference type="Proteomes" id="UP000095280">
    <property type="component" value="Unplaced"/>
</dbReference>
<feature type="compositionally biased region" description="Basic residues" evidence="6">
    <location>
        <begin position="393"/>
        <end position="406"/>
    </location>
</feature>
<protein>
    <submittedName>
        <fullName evidence="9">ENTH domain-containing protein</fullName>
    </submittedName>
</protein>
<dbReference type="GO" id="GO:0005886">
    <property type="term" value="C:plasma membrane"/>
    <property type="evidence" value="ECO:0007669"/>
    <property type="project" value="TreeGrafter"/>
</dbReference>
<comment type="subcellular location">
    <subcellularLocation>
        <location evidence="1">Cytoplasm</location>
    </subcellularLocation>
</comment>
<dbReference type="InterPro" id="IPR008942">
    <property type="entry name" value="ENTH_VHS"/>
</dbReference>
<evidence type="ECO:0000256" key="1">
    <source>
        <dbReference type="ARBA" id="ARBA00004496"/>
    </source>
</evidence>
<evidence type="ECO:0000256" key="3">
    <source>
        <dbReference type="ARBA" id="ARBA00022490"/>
    </source>
</evidence>
<dbReference type="Gene3D" id="1.25.40.90">
    <property type="match status" value="1"/>
</dbReference>
<proteinExistence type="inferred from homology"/>
<reference evidence="9" key="1">
    <citation type="submission" date="2016-11" db="UniProtKB">
        <authorList>
            <consortium name="WormBaseParasite"/>
        </authorList>
    </citation>
    <scope>IDENTIFICATION</scope>
</reference>
<name>A0A1I8F5T9_9PLAT</name>
<dbReference type="GO" id="GO:0030125">
    <property type="term" value="C:clathrin vesicle coat"/>
    <property type="evidence" value="ECO:0007669"/>
    <property type="project" value="TreeGrafter"/>
</dbReference>
<evidence type="ECO:0000256" key="4">
    <source>
        <dbReference type="ARBA" id="ARBA00022553"/>
    </source>
</evidence>
<sequence>VREATSNDPWGPSSTLMAEIAEMTYNVMAYTEIMSLILERLNDKNKNWRHVYKALVLLTTSRRWPQQCKENLFVIQSLRDFQFTEEAKDYGQNVREKAKQLRSAHRERLHASGMIGGGRPTVSVWRDCLRRAQRRVRIRPDRQRWPRSSWRRRRRRWRRRGEDVELELALAISKEEHAEELKRREAEGLKDDLKLKMASRLARKNRAAWSTSSTHRCQPPRPTVRTPWGARRPPLGSLGPGPIPGLRLTRPRAALHPCRTRPPRIRGLFSATPSQPQAGGGTFDYAFGSPATPGRPLFSRLPRAAGFPADGSTRRATPSNRLARKSRTASLGDHGNWLNLDSLVAQPKGTRAADSLRAAAPGCLRRRHGFGLSAVTGSAGARAFRSLIEAPQQRRRSKPPAYRRRPSIPGASQQSRQQPPRLPQPQPPSCSP</sequence>
<evidence type="ECO:0000256" key="6">
    <source>
        <dbReference type="SAM" id="MobiDB-lite"/>
    </source>
</evidence>
<comment type="similarity">
    <text evidence="2">Belongs to the epsin family.</text>
</comment>
<evidence type="ECO:0000313" key="9">
    <source>
        <dbReference type="WBParaSite" id="maker-unitig_21712-snap-gene-0.2-mRNA-1"/>
    </source>
</evidence>
<evidence type="ECO:0000259" key="7">
    <source>
        <dbReference type="PROSITE" id="PS50942"/>
    </source>
</evidence>
<evidence type="ECO:0000313" key="8">
    <source>
        <dbReference type="Proteomes" id="UP000095280"/>
    </source>
</evidence>
<dbReference type="GO" id="GO:0006897">
    <property type="term" value="P:endocytosis"/>
    <property type="evidence" value="ECO:0007669"/>
    <property type="project" value="TreeGrafter"/>
</dbReference>
<evidence type="ECO:0000256" key="2">
    <source>
        <dbReference type="ARBA" id="ARBA00010130"/>
    </source>
</evidence>
<dbReference type="WBParaSite" id="maker-unitig_21712-snap-gene-0.2-mRNA-1">
    <property type="protein sequence ID" value="maker-unitig_21712-snap-gene-0.2-mRNA-1"/>
    <property type="gene ID" value="maker-unitig_21712-snap-gene-0.2"/>
</dbReference>
<dbReference type="InterPro" id="IPR003903">
    <property type="entry name" value="UIM_dom"/>
</dbReference>
<dbReference type="PROSITE" id="PS50330">
    <property type="entry name" value="UIM"/>
    <property type="match status" value="1"/>
</dbReference>
<dbReference type="GO" id="GO:0005768">
    <property type="term" value="C:endosome"/>
    <property type="evidence" value="ECO:0007669"/>
    <property type="project" value="TreeGrafter"/>
</dbReference>
<feature type="compositionally biased region" description="Pro residues" evidence="6">
    <location>
        <begin position="420"/>
        <end position="432"/>
    </location>
</feature>
<feature type="region of interest" description="Disordered" evidence="6">
    <location>
        <begin position="295"/>
        <end position="335"/>
    </location>
</feature>
<keyword evidence="4" id="KW-0597">Phosphoprotein</keyword>
<dbReference type="InterPro" id="IPR013809">
    <property type="entry name" value="ENTH"/>
</dbReference>
<dbReference type="GO" id="GO:0030276">
    <property type="term" value="F:clathrin binding"/>
    <property type="evidence" value="ECO:0007669"/>
    <property type="project" value="TreeGrafter"/>
</dbReference>
<keyword evidence="5" id="KW-0446">Lipid-binding</keyword>
<dbReference type="PANTHER" id="PTHR12276:SF115">
    <property type="entry name" value="FI19443P1"/>
    <property type="match status" value="1"/>
</dbReference>
<dbReference type="AlphaFoldDB" id="A0A1I8F5T9"/>
<dbReference type="GO" id="GO:0005543">
    <property type="term" value="F:phospholipid binding"/>
    <property type="evidence" value="ECO:0007669"/>
    <property type="project" value="TreeGrafter"/>
</dbReference>
<dbReference type="SMART" id="SM00273">
    <property type="entry name" value="ENTH"/>
    <property type="match status" value="1"/>
</dbReference>
<dbReference type="PROSITE" id="PS50942">
    <property type="entry name" value="ENTH"/>
    <property type="match status" value="1"/>
</dbReference>